<evidence type="ECO:0000256" key="6">
    <source>
        <dbReference type="SAM" id="MobiDB-lite"/>
    </source>
</evidence>
<dbReference type="GO" id="GO:0005737">
    <property type="term" value="C:cytoplasm"/>
    <property type="evidence" value="ECO:0007669"/>
    <property type="project" value="UniProtKB-SubCell"/>
</dbReference>
<comment type="similarity">
    <text evidence="1 5">Belongs to the GPN-loop GTPase family.</text>
</comment>
<feature type="domain" description="AAA+ ATPase" evidence="7">
    <location>
        <begin position="60"/>
        <end position="199"/>
    </location>
</feature>
<name>A0AAN8VB06_9MAGN</name>
<dbReference type="GO" id="GO:0005634">
    <property type="term" value="C:nucleus"/>
    <property type="evidence" value="ECO:0007669"/>
    <property type="project" value="UniProtKB-SubCell"/>
</dbReference>
<evidence type="ECO:0000259" key="7">
    <source>
        <dbReference type="SMART" id="SM00382"/>
    </source>
</evidence>
<feature type="compositionally biased region" description="Acidic residues" evidence="6">
    <location>
        <begin position="367"/>
        <end position="401"/>
    </location>
</feature>
<dbReference type="FunFam" id="3.40.50.300:FF:000817">
    <property type="entry name" value="GPN-loop GTPase 1"/>
    <property type="match status" value="1"/>
</dbReference>
<dbReference type="Gene3D" id="3.40.50.300">
    <property type="entry name" value="P-loop containing nucleotide triphosphate hydrolases"/>
    <property type="match status" value="1"/>
</dbReference>
<keyword evidence="3 5" id="KW-0378">Hydrolase</keyword>
<dbReference type="GO" id="GO:0003924">
    <property type="term" value="F:GTPase activity"/>
    <property type="evidence" value="ECO:0007669"/>
    <property type="project" value="InterPro"/>
</dbReference>
<proteinExistence type="inferred from homology"/>
<dbReference type="SUPFAM" id="SSF52540">
    <property type="entry name" value="P-loop containing nucleoside triphosphate hydrolases"/>
    <property type="match status" value="1"/>
</dbReference>
<comment type="subunit">
    <text evidence="5">Binds to RNA polymerase II.</text>
</comment>
<reference evidence="8 9" key="1">
    <citation type="submission" date="2023-12" db="EMBL/GenBank/DDBJ databases">
        <title>A high-quality genome assembly for Dillenia turbinata (Dilleniales).</title>
        <authorList>
            <person name="Chanderbali A."/>
        </authorList>
    </citation>
    <scope>NUCLEOTIDE SEQUENCE [LARGE SCALE GENOMIC DNA]</scope>
    <source>
        <strain evidence="8">LSX21</strain>
        <tissue evidence="8">Leaf</tissue>
    </source>
</reference>
<dbReference type="InterPro" id="IPR030230">
    <property type="entry name" value="Gpn1/Npa3/XAB1"/>
</dbReference>
<gene>
    <name evidence="8" type="ORF">RJ641_010648</name>
</gene>
<dbReference type="InterPro" id="IPR027417">
    <property type="entry name" value="P-loop_NTPase"/>
</dbReference>
<protein>
    <recommendedName>
        <fullName evidence="5">GPN-loop GTPase</fullName>
        <ecNumber evidence="5">3.6.5.-</ecNumber>
    </recommendedName>
</protein>
<feature type="compositionally biased region" description="Polar residues" evidence="6">
    <location>
        <begin position="17"/>
        <end position="30"/>
    </location>
</feature>
<dbReference type="GO" id="GO:0005525">
    <property type="term" value="F:GTP binding"/>
    <property type="evidence" value="ECO:0007669"/>
    <property type="project" value="UniProtKB-KW"/>
</dbReference>
<evidence type="ECO:0000256" key="1">
    <source>
        <dbReference type="ARBA" id="ARBA00005290"/>
    </source>
</evidence>
<feature type="region of interest" description="Disordered" evidence="6">
    <location>
        <begin position="322"/>
        <end position="407"/>
    </location>
</feature>
<dbReference type="Pfam" id="PF03029">
    <property type="entry name" value="ATP_bind_1"/>
    <property type="match status" value="1"/>
</dbReference>
<dbReference type="EC" id="3.6.5.-" evidence="5"/>
<accession>A0AAN8VB06</accession>
<feature type="compositionally biased region" description="Basic and acidic residues" evidence="6">
    <location>
        <begin position="322"/>
        <end position="346"/>
    </location>
</feature>
<keyword evidence="5" id="KW-0963">Cytoplasm</keyword>
<comment type="subcellular location">
    <subcellularLocation>
        <location evidence="5">Cytoplasm</location>
    </subcellularLocation>
    <subcellularLocation>
        <location evidence="5">Nucleus</location>
    </subcellularLocation>
</comment>
<comment type="caution">
    <text evidence="8">The sequence shown here is derived from an EMBL/GenBank/DDBJ whole genome shotgun (WGS) entry which is preliminary data.</text>
</comment>
<evidence type="ECO:0000313" key="8">
    <source>
        <dbReference type="EMBL" id="KAK6924448.1"/>
    </source>
</evidence>
<keyword evidence="9" id="KW-1185">Reference proteome</keyword>
<organism evidence="8 9">
    <name type="scientific">Dillenia turbinata</name>
    <dbReference type="NCBI Taxonomy" id="194707"/>
    <lineage>
        <taxon>Eukaryota</taxon>
        <taxon>Viridiplantae</taxon>
        <taxon>Streptophyta</taxon>
        <taxon>Embryophyta</taxon>
        <taxon>Tracheophyta</taxon>
        <taxon>Spermatophyta</taxon>
        <taxon>Magnoliopsida</taxon>
        <taxon>eudicotyledons</taxon>
        <taxon>Gunneridae</taxon>
        <taxon>Pentapetalae</taxon>
        <taxon>Dilleniales</taxon>
        <taxon>Dilleniaceae</taxon>
        <taxon>Dillenia</taxon>
    </lineage>
</organism>
<dbReference type="AlphaFoldDB" id="A0AAN8VB06"/>
<keyword evidence="2 5" id="KW-0547">Nucleotide-binding</keyword>
<evidence type="ECO:0000256" key="4">
    <source>
        <dbReference type="ARBA" id="ARBA00023134"/>
    </source>
</evidence>
<dbReference type="InterPro" id="IPR003593">
    <property type="entry name" value="AAA+_ATPase"/>
</dbReference>
<feature type="compositionally biased region" description="Low complexity" evidence="6">
    <location>
        <begin position="1"/>
        <end position="16"/>
    </location>
</feature>
<sequence>MDIDSDTSNSSSKTPSAEGTSIQMDSEELSNMNAGGKEELAESINKLNLDASSSSTFKRKPVIIIVVGMAGSGKTTFMHSLVYHTQASNIRGYVINLDPAVMTLPFGANIDIRDTVRYKEVMKNFNLGPNGGIMTSLNLFATKFDEVISVVEKRADQLDYVLVDTPGQIEIFTWSASGAIITEAFASTFPTVIAYVVDTPRSASPATFMSNMLYACSILYKTRLPLVLVFNKVDVAQQQFALEWMEDFEAFLAAAESDNSFTSTLNRSLSLVLEEFYKNLRSVGVSAISGAGIDAFFKSIETSAEEYMETYKADMDKRRVEKQRLEDERRRESMEKLRKDMEKSDGEPVVLSTGLKDKKAGKKSILGEEEDEEEEEEGYEDYQLFTEEEDDNAIDEDEDEEVTRFAF</sequence>
<comment type="function">
    <text evidence="5">Small GTPase required for proper nuclear import of RNA polymerase II (RNAPII). May act at an RNAP assembly step prior to nuclear import.</text>
</comment>
<evidence type="ECO:0000256" key="3">
    <source>
        <dbReference type="ARBA" id="ARBA00022801"/>
    </source>
</evidence>
<evidence type="ECO:0000256" key="2">
    <source>
        <dbReference type="ARBA" id="ARBA00022741"/>
    </source>
</evidence>
<evidence type="ECO:0000256" key="5">
    <source>
        <dbReference type="RuleBase" id="RU365059"/>
    </source>
</evidence>
<keyword evidence="4 5" id="KW-0342">GTP-binding</keyword>
<evidence type="ECO:0000313" key="9">
    <source>
        <dbReference type="Proteomes" id="UP001370490"/>
    </source>
</evidence>
<dbReference type="EMBL" id="JBAMMX010000017">
    <property type="protein sequence ID" value="KAK6924448.1"/>
    <property type="molecule type" value="Genomic_DNA"/>
</dbReference>
<feature type="region of interest" description="Disordered" evidence="6">
    <location>
        <begin position="1"/>
        <end position="30"/>
    </location>
</feature>
<dbReference type="Proteomes" id="UP001370490">
    <property type="component" value="Unassembled WGS sequence"/>
</dbReference>
<dbReference type="PANTHER" id="PTHR21231:SF8">
    <property type="entry name" value="GPN-LOOP GTPASE 1"/>
    <property type="match status" value="1"/>
</dbReference>
<dbReference type="InterPro" id="IPR004130">
    <property type="entry name" value="Gpn"/>
</dbReference>
<dbReference type="SMART" id="SM00382">
    <property type="entry name" value="AAA"/>
    <property type="match status" value="1"/>
</dbReference>
<dbReference type="CDD" id="cd17870">
    <property type="entry name" value="GPN1"/>
    <property type="match status" value="1"/>
</dbReference>
<dbReference type="PANTHER" id="PTHR21231">
    <property type="entry name" value="XPA-BINDING PROTEIN 1-RELATED"/>
    <property type="match status" value="1"/>
</dbReference>